<dbReference type="EMBL" id="PRLD01000001">
    <property type="protein sequence ID" value="RAW60718.1"/>
    <property type="molecule type" value="Genomic_DNA"/>
</dbReference>
<accession>A0A329UJ24</accession>
<name>A0A329UJ24_9FIRM</name>
<reference evidence="1 2" key="1">
    <citation type="submission" date="2018-02" db="EMBL/GenBank/DDBJ databases">
        <title>Complete genome sequencing of Faecalibacterium prausnitzii strains isolated from the human gut.</title>
        <authorList>
            <person name="Fitzgerald B.C."/>
            <person name="Shkoporov A.N."/>
            <person name="Ross P.R."/>
            <person name="Hill C."/>
        </authorList>
    </citation>
    <scope>NUCLEOTIDE SEQUENCE [LARGE SCALE GENOMIC DNA]</scope>
    <source>
        <strain evidence="1 2">APC923/51-1</strain>
    </source>
</reference>
<protein>
    <submittedName>
        <fullName evidence="1">Uncharacterized protein</fullName>
    </submittedName>
</protein>
<proteinExistence type="predicted"/>
<sequence>MTPAECREAVRLMFVELYPHCTVIYSYPNSVRPPLPYVVLDFERIEPVNSFEYVKNGILWQEKCKRIPFSAELVTESKTEHAAGVKKVSLSTVVDDLEQAIQFFDSQYAGDKMRAMNITVCTEGSPEPIHNSAPGVERARCSFYVDFVQRTKEYAALAPIDGEYSEDHASAASKKVADMEAGWFDEVEVKKEIRNE</sequence>
<comment type="caution">
    <text evidence="1">The sequence shown here is derived from an EMBL/GenBank/DDBJ whole genome shotgun (WGS) entry which is preliminary data.</text>
</comment>
<evidence type="ECO:0000313" key="2">
    <source>
        <dbReference type="Proteomes" id="UP000251281"/>
    </source>
</evidence>
<organism evidence="1 2">
    <name type="scientific">Faecalibacterium prausnitzii</name>
    <dbReference type="NCBI Taxonomy" id="853"/>
    <lineage>
        <taxon>Bacteria</taxon>
        <taxon>Bacillati</taxon>
        <taxon>Bacillota</taxon>
        <taxon>Clostridia</taxon>
        <taxon>Eubacteriales</taxon>
        <taxon>Oscillospiraceae</taxon>
        <taxon>Faecalibacterium</taxon>
    </lineage>
</organism>
<dbReference type="AlphaFoldDB" id="A0A329UJ24"/>
<gene>
    <name evidence="1" type="ORF">C4N24_01015</name>
</gene>
<dbReference type="Proteomes" id="UP000251281">
    <property type="component" value="Unassembled WGS sequence"/>
</dbReference>
<evidence type="ECO:0000313" key="1">
    <source>
        <dbReference type="EMBL" id="RAW60718.1"/>
    </source>
</evidence>